<evidence type="ECO:0000256" key="12">
    <source>
        <dbReference type="ARBA" id="ARBA00023295"/>
    </source>
</evidence>
<evidence type="ECO:0000313" key="16">
    <source>
        <dbReference type="Proteomes" id="UP000050790"/>
    </source>
</evidence>
<dbReference type="Gene3D" id="1.10.340.30">
    <property type="entry name" value="Hypothetical protein, domain 2"/>
    <property type="match status" value="1"/>
</dbReference>
<name>A0AA85A7G8_9TREM</name>
<dbReference type="GO" id="GO:0034039">
    <property type="term" value="F:8-oxo-7,8-dihydroguanine DNA N-glycosylase activity"/>
    <property type="evidence" value="ECO:0007669"/>
    <property type="project" value="TreeGrafter"/>
</dbReference>
<evidence type="ECO:0000256" key="5">
    <source>
        <dbReference type="ARBA" id="ARBA00022485"/>
    </source>
</evidence>
<dbReference type="Pfam" id="PF14815">
    <property type="entry name" value="NUDIX_4"/>
    <property type="match status" value="1"/>
</dbReference>
<evidence type="ECO:0000256" key="2">
    <source>
        <dbReference type="ARBA" id="ARBA00008343"/>
    </source>
</evidence>
<evidence type="ECO:0000259" key="15">
    <source>
        <dbReference type="SMART" id="SM00478"/>
    </source>
</evidence>
<keyword evidence="11" id="KW-0234">DNA repair</keyword>
<feature type="compositionally biased region" description="Basic and acidic residues" evidence="14">
    <location>
        <begin position="468"/>
        <end position="477"/>
    </location>
</feature>
<keyword evidence="5" id="KW-0004">4Fe-4S</keyword>
<evidence type="ECO:0000256" key="8">
    <source>
        <dbReference type="ARBA" id="ARBA00022801"/>
    </source>
</evidence>
<feature type="compositionally biased region" description="Basic and acidic residues" evidence="14">
    <location>
        <begin position="441"/>
        <end position="452"/>
    </location>
</feature>
<evidence type="ECO:0000256" key="6">
    <source>
        <dbReference type="ARBA" id="ARBA00022723"/>
    </source>
</evidence>
<keyword evidence="9 13" id="KW-0408">Iron</keyword>
<keyword evidence="7 13" id="KW-0227">DNA damage</keyword>
<keyword evidence="10" id="KW-0411">Iron-sulfur</keyword>
<dbReference type="InterPro" id="IPR015797">
    <property type="entry name" value="NUDIX_hydrolase-like_dom_sf"/>
</dbReference>
<evidence type="ECO:0000256" key="4">
    <source>
        <dbReference type="ARBA" id="ARBA00022023"/>
    </source>
</evidence>
<dbReference type="AlphaFoldDB" id="A0AA85A7G8"/>
<dbReference type="InterPro" id="IPR003265">
    <property type="entry name" value="HhH-GPD_domain"/>
</dbReference>
<dbReference type="GO" id="GO:0051539">
    <property type="term" value="F:4 iron, 4 sulfur cluster binding"/>
    <property type="evidence" value="ECO:0007669"/>
    <property type="project" value="UniProtKB-UniRule"/>
</dbReference>
<dbReference type="GO" id="GO:0046872">
    <property type="term" value="F:metal ion binding"/>
    <property type="evidence" value="ECO:0007669"/>
    <property type="project" value="UniProtKB-UniRule"/>
</dbReference>
<proteinExistence type="inferred from homology"/>
<dbReference type="InterPro" id="IPR004036">
    <property type="entry name" value="Endonuclease-III-like_CS2"/>
</dbReference>
<reference evidence="17" key="1">
    <citation type="submission" date="2023-11" db="UniProtKB">
        <authorList>
            <consortium name="WormBaseParasite"/>
        </authorList>
    </citation>
    <scope>IDENTIFICATION</scope>
</reference>
<sequence length="477" mass="54372">MCSIHSFTSNQIEKLRESLLLWYDRSKRDLPWRQMALNPDPNLRGYAVWVSEVMLQQTQVKTVIDYYDRWMKKWPSVDQLASASLDDVNSLWSGLGYYSRARLLHKGAKKIVNEFNSIFPQSAEVLKHSIPGVGRYTAGAIASIAFNQCTPVLDGNVIRVLTRLRQIGSPIQLPTSMEYLWNLATKLVDPNRPGDFNQALMELGAVCCTPKNPDCMRCPLNKVGLCESYKQANVSKSDYISTDLEDCHLCINSSVYQKSLGVMNYPVKLSKREPRKQNTVILITYTSRKENEALNNYYLLLQRPKTGLLAGLWEFPSYTIGDDKLTSNIQQSFIPLVIDRITNALNPSLNITSINELNVKPIGEVLHIFSHIHMTYIVFELKVEQQQQTIPSECLNNSNTTTTTCDWPPSLNSGRWVSREDLNDSAISTATRKVFAHFENSKSSHSEVDRNQRKIKRTSTNKQLLDSKQSKLDHFFH</sequence>
<dbReference type="SUPFAM" id="SSF48150">
    <property type="entry name" value="DNA-glycosylase"/>
    <property type="match status" value="1"/>
</dbReference>
<dbReference type="EC" id="3.2.2.31" evidence="3 13"/>
<dbReference type="GO" id="GO:0035485">
    <property type="term" value="F:adenine/guanine mispair binding"/>
    <property type="evidence" value="ECO:0007669"/>
    <property type="project" value="TreeGrafter"/>
</dbReference>
<dbReference type="GO" id="GO:0005634">
    <property type="term" value="C:nucleus"/>
    <property type="evidence" value="ECO:0007669"/>
    <property type="project" value="TreeGrafter"/>
</dbReference>
<evidence type="ECO:0000256" key="7">
    <source>
        <dbReference type="ARBA" id="ARBA00022763"/>
    </source>
</evidence>
<evidence type="ECO:0000256" key="9">
    <source>
        <dbReference type="ARBA" id="ARBA00023004"/>
    </source>
</evidence>
<feature type="domain" description="HhH-GPD" evidence="15">
    <location>
        <begin position="54"/>
        <end position="206"/>
    </location>
</feature>
<organism evidence="16 17">
    <name type="scientific">Schistosoma margrebowiei</name>
    <dbReference type="NCBI Taxonomy" id="48269"/>
    <lineage>
        <taxon>Eukaryota</taxon>
        <taxon>Metazoa</taxon>
        <taxon>Spiralia</taxon>
        <taxon>Lophotrochozoa</taxon>
        <taxon>Platyhelminthes</taxon>
        <taxon>Trematoda</taxon>
        <taxon>Digenea</taxon>
        <taxon>Strigeidida</taxon>
        <taxon>Schistosomatoidea</taxon>
        <taxon>Schistosomatidae</taxon>
        <taxon>Schistosoma</taxon>
    </lineage>
</organism>
<dbReference type="GO" id="GO:0032357">
    <property type="term" value="F:oxidized purine DNA binding"/>
    <property type="evidence" value="ECO:0007669"/>
    <property type="project" value="TreeGrafter"/>
</dbReference>
<dbReference type="InterPro" id="IPR023170">
    <property type="entry name" value="HhH_base_excis_C"/>
</dbReference>
<evidence type="ECO:0000256" key="14">
    <source>
        <dbReference type="SAM" id="MobiDB-lite"/>
    </source>
</evidence>
<dbReference type="GO" id="GO:0000701">
    <property type="term" value="F:purine-specific mismatch base pair DNA N-glycosylase activity"/>
    <property type="evidence" value="ECO:0007669"/>
    <property type="project" value="UniProtKB-EC"/>
</dbReference>
<evidence type="ECO:0000256" key="1">
    <source>
        <dbReference type="ARBA" id="ARBA00000843"/>
    </source>
</evidence>
<dbReference type="PANTHER" id="PTHR42944">
    <property type="entry name" value="ADENINE DNA GLYCOSYLASE"/>
    <property type="match status" value="1"/>
</dbReference>
<accession>A0AA85A7G8</accession>
<comment type="catalytic activity">
    <reaction evidence="1 13">
        <text>Hydrolyzes free adenine bases from 7,8-dihydro-8-oxoguanine:adenine mismatched double-stranded DNA, leaving an apurinic site.</text>
        <dbReference type="EC" id="3.2.2.31"/>
    </reaction>
</comment>
<dbReference type="Gene3D" id="3.90.79.10">
    <property type="entry name" value="Nucleoside Triphosphate Pyrophosphohydrolase"/>
    <property type="match status" value="1"/>
</dbReference>
<comment type="similarity">
    <text evidence="2 13">Belongs to the Nth/MutY family.</text>
</comment>
<keyword evidence="6" id="KW-0479">Metal-binding</keyword>
<dbReference type="Proteomes" id="UP000050790">
    <property type="component" value="Unassembled WGS sequence"/>
</dbReference>
<dbReference type="CDD" id="cd00056">
    <property type="entry name" value="ENDO3c"/>
    <property type="match status" value="1"/>
</dbReference>
<evidence type="ECO:0000256" key="3">
    <source>
        <dbReference type="ARBA" id="ARBA00012045"/>
    </source>
</evidence>
<dbReference type="InterPro" id="IPR011257">
    <property type="entry name" value="DNA_glycosylase"/>
</dbReference>
<evidence type="ECO:0000256" key="11">
    <source>
        <dbReference type="ARBA" id="ARBA00023204"/>
    </source>
</evidence>
<protein>
    <recommendedName>
        <fullName evidence="4 13">Adenine DNA glycosylase</fullName>
        <ecNumber evidence="3 13">3.2.2.31</ecNumber>
    </recommendedName>
</protein>
<comment type="cofactor">
    <cofactor evidence="13">
        <name>[4Fe-4S] cluster</name>
        <dbReference type="ChEBI" id="CHEBI:49883"/>
    </cofactor>
    <text evidence="13">Binds 1 [4Fe-4S] cluster.</text>
</comment>
<dbReference type="CDD" id="cd03431">
    <property type="entry name" value="NUDIX_DNA_Glycosylase_C-MutY"/>
    <property type="match status" value="1"/>
</dbReference>
<dbReference type="GO" id="GO:0006284">
    <property type="term" value="P:base-excision repair"/>
    <property type="evidence" value="ECO:0007669"/>
    <property type="project" value="UniProtKB-UniRule"/>
</dbReference>
<dbReference type="Pfam" id="PF00730">
    <property type="entry name" value="HhH-GPD"/>
    <property type="match status" value="1"/>
</dbReference>
<evidence type="ECO:0000256" key="13">
    <source>
        <dbReference type="RuleBase" id="RU365096"/>
    </source>
</evidence>
<dbReference type="InterPro" id="IPR029119">
    <property type="entry name" value="MutY_C"/>
</dbReference>
<evidence type="ECO:0000256" key="10">
    <source>
        <dbReference type="ARBA" id="ARBA00023014"/>
    </source>
</evidence>
<dbReference type="SUPFAM" id="SSF55811">
    <property type="entry name" value="Nudix"/>
    <property type="match status" value="1"/>
</dbReference>
<dbReference type="WBParaSite" id="SMRG1_68840.1">
    <property type="protein sequence ID" value="SMRG1_68840.1"/>
    <property type="gene ID" value="SMRG1_68840"/>
</dbReference>
<dbReference type="InterPro" id="IPR044298">
    <property type="entry name" value="MIG/MutY"/>
</dbReference>
<dbReference type="GO" id="GO:0006298">
    <property type="term" value="P:mismatch repair"/>
    <property type="evidence" value="ECO:0007669"/>
    <property type="project" value="TreeGrafter"/>
</dbReference>
<keyword evidence="8" id="KW-0378">Hydrolase</keyword>
<dbReference type="FunFam" id="1.10.340.30:FF:000002">
    <property type="entry name" value="Adenine DNA glycosylase"/>
    <property type="match status" value="1"/>
</dbReference>
<keyword evidence="12 13" id="KW-0326">Glycosidase</keyword>
<evidence type="ECO:0000313" key="17">
    <source>
        <dbReference type="WBParaSite" id="SMRG1_68840.1"/>
    </source>
</evidence>
<comment type="function">
    <text evidence="13">Adenine glycosylase active on G-A mispairs.</text>
</comment>
<dbReference type="PROSITE" id="PS01155">
    <property type="entry name" value="ENDONUCLEASE_III_2"/>
    <property type="match status" value="1"/>
</dbReference>
<dbReference type="Gene3D" id="1.10.1670.10">
    <property type="entry name" value="Helix-hairpin-Helix base-excision DNA repair enzymes (C-terminal)"/>
    <property type="match status" value="1"/>
</dbReference>
<dbReference type="SMART" id="SM00478">
    <property type="entry name" value="ENDO3c"/>
    <property type="match status" value="1"/>
</dbReference>
<dbReference type="PANTHER" id="PTHR42944:SF1">
    <property type="entry name" value="ADENINE DNA GLYCOSYLASE"/>
    <property type="match status" value="1"/>
</dbReference>
<feature type="region of interest" description="Disordered" evidence="14">
    <location>
        <begin position="441"/>
        <end position="477"/>
    </location>
</feature>